<dbReference type="InterPro" id="IPR036388">
    <property type="entry name" value="WH-like_DNA-bd_sf"/>
</dbReference>
<dbReference type="Pfam" id="PF03466">
    <property type="entry name" value="LysR_substrate"/>
    <property type="match status" value="1"/>
</dbReference>
<dbReference type="InterPro" id="IPR000847">
    <property type="entry name" value="LysR_HTH_N"/>
</dbReference>
<evidence type="ECO:0000313" key="6">
    <source>
        <dbReference type="EMBL" id="ROH88362.1"/>
    </source>
</evidence>
<dbReference type="GO" id="GO:0000976">
    <property type="term" value="F:transcription cis-regulatory region binding"/>
    <property type="evidence" value="ECO:0007669"/>
    <property type="project" value="TreeGrafter"/>
</dbReference>
<evidence type="ECO:0000256" key="2">
    <source>
        <dbReference type="ARBA" id="ARBA00023015"/>
    </source>
</evidence>
<keyword evidence="2" id="KW-0805">Transcription regulation</keyword>
<keyword evidence="4" id="KW-0804">Transcription</keyword>
<dbReference type="RefSeq" id="WP_123236354.1">
    <property type="nucleotide sequence ID" value="NZ_RJVP01000001.1"/>
</dbReference>
<evidence type="ECO:0000259" key="5">
    <source>
        <dbReference type="PROSITE" id="PS50931"/>
    </source>
</evidence>
<dbReference type="InterPro" id="IPR036390">
    <property type="entry name" value="WH_DNA-bd_sf"/>
</dbReference>
<dbReference type="AlphaFoldDB" id="A0A3N0V6W6"/>
<dbReference type="SUPFAM" id="SSF46785">
    <property type="entry name" value="Winged helix' DNA-binding domain"/>
    <property type="match status" value="1"/>
</dbReference>
<dbReference type="PROSITE" id="PS50931">
    <property type="entry name" value="HTH_LYSR"/>
    <property type="match status" value="1"/>
</dbReference>
<evidence type="ECO:0000256" key="3">
    <source>
        <dbReference type="ARBA" id="ARBA00023125"/>
    </source>
</evidence>
<sequence>MNIRLSLDALEVIDAIARKGSFAAAADALHRVPSAITYSVRKLEEDLGVSLFDRSGHRALLTEAGAELLREGRHLLQAAGELEARVKRVATGVETELAIAVSDLLRIAPLYPILERFYAQGFGTRLRVLREVYGGSWDALISGRASISIGAPGEGPPGGGYSIRPMGPLNFHFCVAPHHPLAALPEPLKNQDIQQHRSISAADSSRNLPPRTSGILSGQDVLTVPDMHSKLLAQVHGLGVGYLPQGLAEREAAAGRLRIKRVAEPKPEAVSYLAWCSEGGKAQQWLLKQFEQLTLEQLII</sequence>
<comment type="caution">
    <text evidence="6">The sequence shown here is derived from an EMBL/GenBank/DDBJ whole genome shotgun (WGS) entry which is preliminary data.</text>
</comment>
<keyword evidence="7" id="KW-1185">Reference proteome</keyword>
<dbReference type="SUPFAM" id="SSF53850">
    <property type="entry name" value="Periplasmic binding protein-like II"/>
    <property type="match status" value="1"/>
</dbReference>
<keyword evidence="3" id="KW-0238">DNA-binding</keyword>
<dbReference type="PANTHER" id="PTHR30126:SF4">
    <property type="entry name" value="LYSR FAMILY TRANSCRIPTIONAL REGULATOR"/>
    <property type="match status" value="1"/>
</dbReference>
<evidence type="ECO:0000256" key="4">
    <source>
        <dbReference type="ARBA" id="ARBA00023163"/>
    </source>
</evidence>
<proteinExistence type="inferred from homology"/>
<name>A0A3N0V6W6_9PROT</name>
<feature type="domain" description="HTH lysR-type" evidence="5">
    <location>
        <begin position="5"/>
        <end position="62"/>
    </location>
</feature>
<gene>
    <name evidence="6" type="ORF">ED236_02585</name>
</gene>
<dbReference type="Pfam" id="PF00126">
    <property type="entry name" value="HTH_1"/>
    <property type="match status" value="1"/>
</dbReference>
<dbReference type="Proteomes" id="UP000275137">
    <property type="component" value="Unassembled WGS sequence"/>
</dbReference>
<dbReference type="Gene3D" id="1.10.10.10">
    <property type="entry name" value="Winged helix-like DNA-binding domain superfamily/Winged helix DNA-binding domain"/>
    <property type="match status" value="1"/>
</dbReference>
<reference evidence="6 7" key="1">
    <citation type="submission" date="2018-10" db="EMBL/GenBank/DDBJ databases">
        <authorList>
            <person name="Chen W.-M."/>
        </authorList>
    </citation>
    <scope>NUCLEOTIDE SEQUENCE [LARGE SCALE GENOMIC DNA]</scope>
    <source>
        <strain evidence="6 7">H-5</strain>
    </source>
</reference>
<accession>A0A3N0V6W6</accession>
<comment type="similarity">
    <text evidence="1">Belongs to the LysR transcriptional regulatory family.</text>
</comment>
<dbReference type="InterPro" id="IPR005119">
    <property type="entry name" value="LysR_subst-bd"/>
</dbReference>
<dbReference type="EMBL" id="RJVP01000001">
    <property type="protein sequence ID" value="ROH88362.1"/>
    <property type="molecule type" value="Genomic_DNA"/>
</dbReference>
<evidence type="ECO:0000256" key="1">
    <source>
        <dbReference type="ARBA" id="ARBA00009437"/>
    </source>
</evidence>
<organism evidence="6 7">
    <name type="scientific">Pseudomethylobacillus aquaticus</name>
    <dbReference type="NCBI Taxonomy" id="2676064"/>
    <lineage>
        <taxon>Bacteria</taxon>
        <taxon>Pseudomonadati</taxon>
        <taxon>Pseudomonadota</taxon>
        <taxon>Betaproteobacteria</taxon>
        <taxon>Nitrosomonadales</taxon>
        <taxon>Methylophilaceae</taxon>
        <taxon>Pseudomethylobacillus</taxon>
    </lineage>
</organism>
<dbReference type="Gene3D" id="3.40.190.290">
    <property type="match status" value="1"/>
</dbReference>
<dbReference type="PANTHER" id="PTHR30126">
    <property type="entry name" value="HTH-TYPE TRANSCRIPTIONAL REGULATOR"/>
    <property type="match status" value="1"/>
</dbReference>
<dbReference type="GO" id="GO:0003700">
    <property type="term" value="F:DNA-binding transcription factor activity"/>
    <property type="evidence" value="ECO:0007669"/>
    <property type="project" value="InterPro"/>
</dbReference>
<evidence type="ECO:0000313" key="7">
    <source>
        <dbReference type="Proteomes" id="UP000275137"/>
    </source>
</evidence>
<protein>
    <submittedName>
        <fullName evidence="6">LysR family transcriptional regulator</fullName>
    </submittedName>
</protein>